<dbReference type="RefSeq" id="YP_009119038.1">
    <property type="nucleotide sequence ID" value="NC_026440.1"/>
</dbReference>
<sequence length="132" mass="15113">MSITLLGLFFSICSLFFFFMTTPFLSLSRGRPAPASAHARTGRPATPWVPPYLGCLATSIRRRRRLCPHPSQTGNAHLHAFVLFSPSFFLYRALPLSSRPTRAERARGHNLFFLQNTHNRRKKRTDKKAKQQ</sequence>
<dbReference type="Proteomes" id="UP000202511">
    <property type="component" value="Segment"/>
</dbReference>
<dbReference type="GeneID" id="23461720"/>
<dbReference type="EMBL" id="KP136319">
    <property type="protein sequence ID" value="AJF96803.1"/>
    <property type="molecule type" value="Genomic_DNA"/>
</dbReference>
<proteinExistence type="predicted"/>
<accession>A0A0B5IVW4</accession>
<evidence type="ECO:0000313" key="2">
    <source>
        <dbReference type="Proteomes" id="UP000202511"/>
    </source>
</evidence>
<evidence type="ECO:0000313" key="1">
    <source>
        <dbReference type="EMBL" id="AJF96803.1"/>
    </source>
</evidence>
<name>A0A0B5IVW4_9VIRU</name>
<protein>
    <submittedName>
        <fullName evidence="1">Uncharacterized protein</fullName>
    </submittedName>
</protein>
<reference evidence="1 2" key="1">
    <citation type="journal article" date="2015" name="Parasitol. Res.">
        <title>Viruses in close associations with free-living amoebae.</title>
        <authorList>
            <person name="Scheid P."/>
        </authorList>
    </citation>
    <scope>NUCLEOTIDE SEQUENCE [LARGE SCALE GENOMIC DNA]</scope>
    <source>
        <strain evidence="1">KlaHel</strain>
    </source>
</reference>
<organism evidence="1 2">
    <name type="scientific">Pandoravirus inopinatum</name>
    <dbReference type="NCBI Taxonomy" id="1605721"/>
    <lineage>
        <taxon>Viruses</taxon>
        <taxon>Pandoravirus</taxon>
    </lineage>
</organism>
<dbReference type="KEGG" id="vg:23461720"/>